<feature type="region of interest" description="Disordered" evidence="1">
    <location>
        <begin position="1"/>
        <end position="168"/>
    </location>
</feature>
<feature type="compositionally biased region" description="Low complexity" evidence="1">
    <location>
        <begin position="408"/>
        <end position="424"/>
    </location>
</feature>
<dbReference type="Proteomes" id="UP001383192">
    <property type="component" value="Unassembled WGS sequence"/>
</dbReference>
<gene>
    <name evidence="3" type="ORF">VNI00_006894</name>
</gene>
<evidence type="ECO:0000259" key="2">
    <source>
        <dbReference type="PROSITE" id="PS51411"/>
    </source>
</evidence>
<dbReference type="GO" id="GO:0005737">
    <property type="term" value="C:cytoplasm"/>
    <property type="evidence" value="ECO:0007669"/>
    <property type="project" value="TreeGrafter"/>
</dbReference>
<keyword evidence="4" id="KW-1185">Reference proteome</keyword>
<feature type="compositionally biased region" description="Low complexity" evidence="1">
    <location>
        <begin position="707"/>
        <end position="718"/>
    </location>
</feature>
<comment type="caution">
    <text evidence="3">The sequence shown here is derived from an EMBL/GenBank/DDBJ whole genome shotgun (WGS) entry which is preliminary data.</text>
</comment>
<dbReference type="PROSITE" id="PS51411">
    <property type="entry name" value="PSP1_C"/>
    <property type="match status" value="1"/>
</dbReference>
<evidence type="ECO:0000256" key="1">
    <source>
        <dbReference type="SAM" id="MobiDB-lite"/>
    </source>
</evidence>
<name>A0AAW0D733_9AGAR</name>
<feature type="compositionally biased region" description="Low complexity" evidence="1">
    <location>
        <begin position="497"/>
        <end position="519"/>
    </location>
</feature>
<evidence type="ECO:0000313" key="3">
    <source>
        <dbReference type="EMBL" id="KAK7047228.1"/>
    </source>
</evidence>
<protein>
    <recommendedName>
        <fullName evidence="2">PSP1 C-terminal domain-containing protein</fullName>
    </recommendedName>
</protein>
<evidence type="ECO:0000313" key="4">
    <source>
        <dbReference type="Proteomes" id="UP001383192"/>
    </source>
</evidence>
<dbReference type="AlphaFoldDB" id="A0AAW0D733"/>
<feature type="compositionally biased region" description="Acidic residues" evidence="1">
    <location>
        <begin position="110"/>
        <end position="126"/>
    </location>
</feature>
<dbReference type="PANTHER" id="PTHR43830">
    <property type="entry name" value="PROTEIN PSP1"/>
    <property type="match status" value="1"/>
</dbReference>
<feature type="domain" description="PSP1 C-terminal" evidence="2">
    <location>
        <begin position="743"/>
        <end position="847"/>
    </location>
</feature>
<accession>A0AAW0D733</accession>
<organism evidence="3 4">
    <name type="scientific">Paramarasmius palmivorus</name>
    <dbReference type="NCBI Taxonomy" id="297713"/>
    <lineage>
        <taxon>Eukaryota</taxon>
        <taxon>Fungi</taxon>
        <taxon>Dikarya</taxon>
        <taxon>Basidiomycota</taxon>
        <taxon>Agaricomycotina</taxon>
        <taxon>Agaricomycetes</taxon>
        <taxon>Agaricomycetidae</taxon>
        <taxon>Agaricales</taxon>
        <taxon>Marasmiineae</taxon>
        <taxon>Marasmiaceae</taxon>
        <taxon>Paramarasmius</taxon>
    </lineage>
</organism>
<feature type="region of interest" description="Disordered" evidence="1">
    <location>
        <begin position="705"/>
        <end position="740"/>
    </location>
</feature>
<dbReference type="InterPro" id="IPR047767">
    <property type="entry name" value="PSP1-like"/>
</dbReference>
<feature type="compositionally biased region" description="Polar residues" evidence="1">
    <location>
        <begin position="425"/>
        <end position="435"/>
    </location>
</feature>
<sequence length="855" mass="91636">MNDDRPNRFTTDTGPPPLSHRERAASQPPRTSDQPFLSSPIIPSRSPWSNQGNAGRLLSPTSGPGGGGSARAIPVPMPSRSASFSAQQRNSTSSSYFGSAMRDRTFSSTFEDDEDAEEFPSDDAGDYDFVGRGFGDNNDMSPSSYRGRQFAPEWSRSRSQSLATTTARVAPMPIGSPSYNQLGTGSAFASWNEGLLSGSNSLNVPGTLGGGRWGDLRPPIRNPTDISNQSPFVRDVGQILLEESSQFKQLWNQNNGGRDRDEVLSSAAGVSRLGGPGFARNISAYGQLTGNGGNVYGAIGGGTGYGYGGGGMGSGTSSRRHSVSVVQPRRGVQVGFDTGGQDEVFGDEDDGRPDIRVGGSSGGGGARGLMLSDDDLLGSSGDMGMGRLSLNTLQQSLDAHLQSQQREGSSPGQSQQHTPQGQQHNSGTASASSSLPIYAPLSRSPPGANDLVSSYRPMNLSVNVQGGDGSSSGRSRDTPSERSASPSKAPGNPVHTPQQQQQQHFFPSQQQQQFNQPQPVNEGSYAARARATSQSGVSSSPTATRGPGYGILPGIHQQQPQHQQGFFPHPQQQHQIHQAHPHAQQQPHIRQPSNDAGHGGHQSGGHENALGKGVPLSAVPTSWPLFIVEFKAGRTDLFYLTDQVAANISAHTQNGHGHVNGHQADKPIKVGDLVIVEADRGRDLGRVVNDNITVGEVERWLESKENGTQFWSTSSQQQQGGGGWGDQPMSPTSAGPKKEINPKMIIGKAGAQEATQLATKLQDEAKALQLCQSKVRAKKLPMEVVDAEYQWLVISAFFLRSLEADWVGFRDRRKLTFYFVAEKRIDFRELVRELFRLYKTRIWMASLQSGGGYEG</sequence>
<feature type="compositionally biased region" description="Polar residues" evidence="1">
    <location>
        <begin position="531"/>
        <end position="543"/>
    </location>
</feature>
<feature type="region of interest" description="Disordered" evidence="1">
    <location>
        <begin position="399"/>
        <end position="612"/>
    </location>
</feature>
<reference evidence="3 4" key="1">
    <citation type="submission" date="2024-01" db="EMBL/GenBank/DDBJ databases">
        <title>A draft genome for a cacao thread blight-causing isolate of Paramarasmius palmivorus.</title>
        <authorList>
            <person name="Baruah I.K."/>
            <person name="Bukari Y."/>
            <person name="Amoako-Attah I."/>
            <person name="Meinhardt L.W."/>
            <person name="Bailey B.A."/>
            <person name="Cohen S.P."/>
        </authorList>
    </citation>
    <scope>NUCLEOTIDE SEQUENCE [LARGE SCALE GENOMIC DNA]</scope>
    <source>
        <strain evidence="3 4">GH-12</strain>
    </source>
</reference>
<feature type="compositionally biased region" description="Low complexity" evidence="1">
    <location>
        <begin position="38"/>
        <end position="62"/>
    </location>
</feature>
<feature type="region of interest" description="Disordered" evidence="1">
    <location>
        <begin position="333"/>
        <end position="373"/>
    </location>
</feature>
<feature type="compositionally biased region" description="Polar residues" evidence="1">
    <location>
        <begin position="157"/>
        <end position="167"/>
    </location>
</feature>
<dbReference type="PANTHER" id="PTHR43830:SF3">
    <property type="entry name" value="PROTEIN PSP1"/>
    <property type="match status" value="1"/>
</dbReference>
<feature type="compositionally biased region" description="Low complexity" evidence="1">
    <location>
        <begin position="553"/>
        <end position="588"/>
    </location>
</feature>
<proteinExistence type="predicted"/>
<dbReference type="Pfam" id="PF04468">
    <property type="entry name" value="PSP1"/>
    <property type="match status" value="1"/>
</dbReference>
<dbReference type="EMBL" id="JAYKXP010000021">
    <property type="protein sequence ID" value="KAK7047228.1"/>
    <property type="molecule type" value="Genomic_DNA"/>
</dbReference>
<feature type="compositionally biased region" description="Polar residues" evidence="1">
    <location>
        <begin position="80"/>
        <end position="97"/>
    </location>
</feature>
<dbReference type="InterPro" id="IPR007557">
    <property type="entry name" value="PSP1_C"/>
</dbReference>
<feature type="compositionally biased region" description="Polar residues" evidence="1">
    <location>
        <begin position="28"/>
        <end position="37"/>
    </location>
</feature>